<keyword evidence="2" id="KW-1185">Reference proteome</keyword>
<proteinExistence type="predicted"/>
<accession>A0A2L2XBT5</accession>
<evidence type="ECO:0000313" key="2">
    <source>
        <dbReference type="Proteomes" id="UP000239549"/>
    </source>
</evidence>
<sequence>MFSGFFYVLRDQGVPVTPTEWMTLMDALNQGLAGPSLSGLYYLARSVLVKSETHYDRYDQAFANYFKGVETTDKLADQVARWLEKSLPRLKIDPSQRVFKDWDLEELKKALEERLAKQKEEHHGGSQWIGTGGTSRFGHSGYNPAGIRIGGESGNRSAVKVAAERRYRDFRADETINTRQFEVALKKLRQLSANDEGPREDLDIDETVEATCKRAGLLELVWEKPRKNTLKLVLMMDSGGSMNPFSRLCSQLFTAASRANHFKDIKFFYFHNCVYDNLFLDPFCSVRNSVKTRDVLRDLSQDYRLIMVGDASMAPSELLMAGGALDWGAENEEPGLAWLERLNRHFHHSVWLNPLTAAEWPPVEATYDTIAYIRRLFPMFELTVEGLERAVNRLKVNK</sequence>
<comment type="caution">
    <text evidence="1">The sequence shown here is derived from an EMBL/GenBank/DDBJ whole genome shotgun (WGS) entry which is preliminary data.</text>
</comment>
<dbReference type="AlphaFoldDB" id="A0A2L2XBT5"/>
<name>A0A2L2XBT5_9FIRM</name>
<gene>
    <name evidence="1" type="ORF">DCCM_2654</name>
</gene>
<dbReference type="Proteomes" id="UP000239549">
    <property type="component" value="Unassembled WGS sequence"/>
</dbReference>
<dbReference type="RefSeq" id="WP_104371927.1">
    <property type="nucleotide sequence ID" value="NZ_BFAV01000104.1"/>
</dbReference>
<evidence type="ECO:0000313" key="1">
    <source>
        <dbReference type="EMBL" id="GBF33552.1"/>
    </source>
</evidence>
<dbReference type="EMBL" id="BFAV01000104">
    <property type="protein sequence ID" value="GBF33552.1"/>
    <property type="molecule type" value="Genomic_DNA"/>
</dbReference>
<organism evidence="1 2">
    <name type="scientific">Desulfocucumis palustris</name>
    <dbReference type="NCBI Taxonomy" id="1898651"/>
    <lineage>
        <taxon>Bacteria</taxon>
        <taxon>Bacillati</taxon>
        <taxon>Bacillota</taxon>
        <taxon>Clostridia</taxon>
        <taxon>Eubacteriales</taxon>
        <taxon>Desulfocucumaceae</taxon>
        <taxon>Desulfocucumis</taxon>
    </lineage>
</organism>
<reference evidence="2" key="1">
    <citation type="submission" date="2018-02" db="EMBL/GenBank/DDBJ databases">
        <title>Genome sequence of Desulfocucumis palustris strain NAW-5.</title>
        <authorList>
            <person name="Watanabe M."/>
            <person name="Kojima H."/>
            <person name="Fukui M."/>
        </authorList>
    </citation>
    <scope>NUCLEOTIDE SEQUENCE [LARGE SCALE GENOMIC DNA]</scope>
    <source>
        <strain evidence="2">NAW-5</strain>
    </source>
</reference>
<dbReference type="InterPro" id="IPR008912">
    <property type="entry name" value="Uncharacterised_CoxE"/>
</dbReference>
<protein>
    <submittedName>
        <fullName evidence="1">Thioredoxin reductase</fullName>
    </submittedName>
</protein>
<dbReference type="PANTHER" id="PTHR39338:SF7">
    <property type="entry name" value="BLL6692 PROTEIN"/>
    <property type="match status" value="1"/>
</dbReference>
<dbReference type="Pfam" id="PF05762">
    <property type="entry name" value="VWA_CoxE"/>
    <property type="match status" value="1"/>
</dbReference>
<dbReference type="PANTHER" id="PTHR39338">
    <property type="entry name" value="BLL5662 PROTEIN-RELATED"/>
    <property type="match status" value="1"/>
</dbReference>
<dbReference type="OrthoDB" id="9764216at2"/>